<dbReference type="Ensembl" id="ENSAZOT00000033085.1">
    <property type="protein sequence ID" value="ENSAZOP00000030946.1"/>
    <property type="gene ID" value="ENSAZOG00000019219.1"/>
</dbReference>
<reference evidence="8" key="2">
    <citation type="submission" date="2025-09" db="UniProtKB">
        <authorList>
            <consortium name="Ensembl"/>
        </authorList>
    </citation>
    <scope>IDENTIFICATION</scope>
</reference>
<reference evidence="8" key="1">
    <citation type="submission" date="2025-08" db="UniProtKB">
        <authorList>
            <consortium name="Ensembl"/>
        </authorList>
    </citation>
    <scope>IDENTIFICATION</scope>
</reference>
<sequence>MPASARSLWFPPHFRCPHGAPMGGGVRGWGEPFAPCWQCGNTPASFLPSFLPQRGSAAGAGGVGRPMEAEGLASCHAPTLQTKVFKYRIWDMNQKSLYLRNDQLVAGHLQGANAALEEKVFWVPNRSFEHARLPVIMGIQNGTRCLASPAAPQPTLRLEVTAGDTVGTPWGRGHCGAGGTTGMGIAWGHGRDGDTVGMGTLWGWGSVGTPWGWGHLGDTMGLGTSWGWG</sequence>
<dbReference type="PANTHER" id="PTHR10078:SF28">
    <property type="entry name" value="INTERLEUKIN-1 RECEPTOR ANTAGONIST PROTEIN"/>
    <property type="match status" value="1"/>
</dbReference>
<keyword evidence="9" id="KW-1185">Reference proteome</keyword>
<comment type="similarity">
    <text evidence="2">Belongs to the IL-1 family.</text>
</comment>
<comment type="subcellular location">
    <subcellularLocation>
        <location evidence="1">Secreted</location>
    </subcellularLocation>
</comment>
<evidence type="ECO:0000313" key="9">
    <source>
        <dbReference type="Proteomes" id="UP000694549"/>
    </source>
</evidence>
<evidence type="ECO:0000256" key="6">
    <source>
        <dbReference type="ARBA" id="ARBA00032732"/>
    </source>
</evidence>
<dbReference type="GO" id="GO:2000660">
    <property type="term" value="P:negative regulation of interleukin-1-mediated signaling pathway"/>
    <property type="evidence" value="ECO:0007669"/>
    <property type="project" value="TreeGrafter"/>
</dbReference>
<proteinExistence type="inferred from homology"/>
<dbReference type="Gene3D" id="2.80.10.50">
    <property type="match status" value="1"/>
</dbReference>
<dbReference type="InterPro" id="IPR008996">
    <property type="entry name" value="IL1/FGF"/>
</dbReference>
<organism evidence="8 9">
    <name type="scientific">Anas zonorhyncha</name>
    <name type="common">Eastern spot-billed duck</name>
    <dbReference type="NCBI Taxonomy" id="75864"/>
    <lineage>
        <taxon>Eukaryota</taxon>
        <taxon>Metazoa</taxon>
        <taxon>Chordata</taxon>
        <taxon>Craniata</taxon>
        <taxon>Vertebrata</taxon>
        <taxon>Euteleostomi</taxon>
        <taxon>Archelosauria</taxon>
        <taxon>Archosauria</taxon>
        <taxon>Dinosauria</taxon>
        <taxon>Saurischia</taxon>
        <taxon>Theropoda</taxon>
        <taxon>Coelurosauria</taxon>
        <taxon>Aves</taxon>
        <taxon>Neognathae</taxon>
        <taxon>Galloanserae</taxon>
        <taxon>Anseriformes</taxon>
        <taxon>Anatidae</taxon>
        <taxon>Anatinae</taxon>
        <taxon>Anas</taxon>
    </lineage>
</organism>
<evidence type="ECO:0000256" key="7">
    <source>
        <dbReference type="ARBA" id="ARBA00034096"/>
    </source>
</evidence>
<evidence type="ECO:0000256" key="3">
    <source>
        <dbReference type="ARBA" id="ARBA00020519"/>
    </source>
</evidence>
<evidence type="ECO:0000256" key="1">
    <source>
        <dbReference type="ARBA" id="ARBA00004613"/>
    </source>
</evidence>
<dbReference type="GO" id="GO:0005615">
    <property type="term" value="C:extracellular space"/>
    <property type="evidence" value="ECO:0007669"/>
    <property type="project" value="InterPro"/>
</dbReference>
<protein>
    <recommendedName>
        <fullName evidence="3">Interleukin-1 receptor antagonist protein</fullName>
    </recommendedName>
    <alternativeName>
        <fullName evidence="6">IL1 inhibitor</fullName>
    </alternativeName>
</protein>
<comment type="function">
    <text evidence="7">Anti-inflammatory antagonist of interleukin-1 family of proinflammatory cytokines such as interleukin-1beta/IL1B and interleukin-1alpha/IL1A. Protects from immune dysregulation and uncontrolled systemic inflammation triggered by IL1 for a range of innate stimulatory agents such as pathogens.</text>
</comment>
<dbReference type="GO" id="GO:0005125">
    <property type="term" value="F:cytokine activity"/>
    <property type="evidence" value="ECO:0007669"/>
    <property type="project" value="InterPro"/>
</dbReference>
<dbReference type="InterPro" id="IPR000975">
    <property type="entry name" value="IL-1_fam"/>
</dbReference>
<dbReference type="PANTHER" id="PTHR10078">
    <property type="entry name" value="INTERLEUKIN-1 FAMILY MEMBER"/>
    <property type="match status" value="1"/>
</dbReference>
<dbReference type="PRINTS" id="PR01360">
    <property type="entry name" value="INTRLEUKIN1X"/>
</dbReference>
<evidence type="ECO:0000313" key="8">
    <source>
        <dbReference type="Ensembl" id="ENSAZOP00000030946.1"/>
    </source>
</evidence>
<name>A0A8B9W2W3_9AVES</name>
<evidence type="ECO:0000256" key="4">
    <source>
        <dbReference type="ARBA" id="ARBA00022525"/>
    </source>
</evidence>
<dbReference type="AlphaFoldDB" id="A0A8B9W2W3"/>
<evidence type="ECO:0000256" key="2">
    <source>
        <dbReference type="ARBA" id="ARBA00010448"/>
    </source>
</evidence>
<dbReference type="GO" id="GO:0002437">
    <property type="term" value="P:inflammatory response to antigenic stimulus"/>
    <property type="evidence" value="ECO:0007669"/>
    <property type="project" value="TreeGrafter"/>
</dbReference>
<evidence type="ECO:0000256" key="5">
    <source>
        <dbReference type="ARBA" id="ARBA00022729"/>
    </source>
</evidence>
<dbReference type="SUPFAM" id="SSF50353">
    <property type="entry name" value="Cytokine"/>
    <property type="match status" value="1"/>
</dbReference>
<dbReference type="Proteomes" id="UP000694549">
    <property type="component" value="Unplaced"/>
</dbReference>
<dbReference type="GO" id="GO:0005152">
    <property type="term" value="F:interleukin-1 receptor antagonist activity"/>
    <property type="evidence" value="ECO:0007669"/>
    <property type="project" value="TreeGrafter"/>
</dbReference>
<accession>A0A8B9W2W3</accession>
<keyword evidence="5" id="KW-0732">Signal</keyword>
<keyword evidence="4" id="KW-0964">Secreted</keyword>
<dbReference type="InterPro" id="IPR003297">
    <property type="entry name" value="IL-1RA/IL-36"/>
</dbReference>
<dbReference type="GO" id="GO:0005149">
    <property type="term" value="F:interleukin-1 receptor binding"/>
    <property type="evidence" value="ECO:0007669"/>
    <property type="project" value="InterPro"/>
</dbReference>